<dbReference type="GO" id="GO:0140359">
    <property type="term" value="F:ABC-type transporter activity"/>
    <property type="evidence" value="ECO:0007669"/>
    <property type="project" value="InterPro"/>
</dbReference>
<dbReference type="GO" id="GO:0005886">
    <property type="term" value="C:plasma membrane"/>
    <property type="evidence" value="ECO:0007669"/>
    <property type="project" value="UniProtKB-SubCell"/>
</dbReference>
<feature type="transmembrane region" description="Helical" evidence="1">
    <location>
        <begin position="20"/>
        <end position="40"/>
    </location>
</feature>
<evidence type="ECO:0000256" key="1">
    <source>
        <dbReference type="SAM" id="Phobius"/>
    </source>
</evidence>
<dbReference type="STRING" id="126156.SAMN05421670_2055"/>
<feature type="transmembrane region" description="Helical" evidence="1">
    <location>
        <begin position="103"/>
        <end position="126"/>
    </location>
</feature>
<proteinExistence type="predicted"/>
<reference evidence="3" key="1">
    <citation type="submission" date="2016-10" db="EMBL/GenBank/DDBJ databases">
        <authorList>
            <person name="Varghese N."/>
            <person name="Submissions S."/>
        </authorList>
    </citation>
    <scope>NUCLEOTIDE SEQUENCE [LARGE SCALE GENOMIC DNA]</scope>
    <source>
        <strain evidence="3">DSM 11706</strain>
    </source>
</reference>
<dbReference type="RefSeq" id="WP_093536799.1">
    <property type="nucleotide sequence ID" value="NZ_CP183885.1"/>
</dbReference>
<dbReference type="EMBL" id="FOXU01000003">
    <property type="protein sequence ID" value="SFQ44585.1"/>
    <property type="molecule type" value="Genomic_DNA"/>
</dbReference>
<keyword evidence="1" id="KW-1133">Transmembrane helix</keyword>
<feature type="transmembrane region" description="Helical" evidence="1">
    <location>
        <begin position="152"/>
        <end position="178"/>
    </location>
</feature>
<dbReference type="Proteomes" id="UP000198734">
    <property type="component" value="Unassembled WGS sequence"/>
</dbReference>
<feature type="transmembrane region" description="Helical" evidence="1">
    <location>
        <begin position="206"/>
        <end position="227"/>
    </location>
</feature>
<dbReference type="OrthoDB" id="8613028at2"/>
<dbReference type="PANTHER" id="PTHR37305:SF1">
    <property type="entry name" value="MEMBRANE PROTEIN"/>
    <property type="match status" value="1"/>
</dbReference>
<dbReference type="Pfam" id="PF12679">
    <property type="entry name" value="ABC2_membrane_2"/>
    <property type="match status" value="1"/>
</dbReference>
<accession>A0A1I5YKE4</accession>
<dbReference type="PANTHER" id="PTHR37305">
    <property type="entry name" value="INTEGRAL MEMBRANE PROTEIN-RELATED"/>
    <property type="match status" value="1"/>
</dbReference>
<keyword evidence="1" id="KW-0812">Transmembrane</keyword>
<gene>
    <name evidence="2" type="ORF">SAMN05421670_2055</name>
</gene>
<feature type="transmembrane region" description="Helical" evidence="1">
    <location>
        <begin position="282"/>
        <end position="305"/>
    </location>
</feature>
<keyword evidence="1" id="KW-0472">Membrane</keyword>
<sequence>MFNLIQNEWMKLWHKKGTWAILVILLLVIIGVGVLDKVFMEEVNDSDWKQEQQAMITDANTQLQTPDLDEWSIQMYEEQKEMAQYRLDNNAAPQVNQSMEGNMAFGASIMVLITLLTVIPGASIVSQEFTDGTIKMLLTRPVSRFKVLTSKLITIFLFGFTLILVTIVLTTVIGFILFGTATGVDLTIVDGVVQQTNTMKDIFLTYVYSLGDFTMSILFAFFIGTVFSSPSIAIALSMLFLMMGPMIIMLLQKYIPVEYIWLTHSDLTQHLRKEFFIEETTLFMSLAVLGVYAIIFIALSFMTFIKRDVKA</sequence>
<feature type="transmembrane region" description="Helical" evidence="1">
    <location>
        <begin position="234"/>
        <end position="255"/>
    </location>
</feature>
<organism evidence="2 3">
    <name type="scientific">Psychrobacillus psychrotolerans</name>
    <dbReference type="NCBI Taxonomy" id="126156"/>
    <lineage>
        <taxon>Bacteria</taxon>
        <taxon>Bacillati</taxon>
        <taxon>Bacillota</taxon>
        <taxon>Bacilli</taxon>
        <taxon>Bacillales</taxon>
        <taxon>Bacillaceae</taxon>
        <taxon>Psychrobacillus</taxon>
    </lineage>
</organism>
<name>A0A1I5YKE4_9BACI</name>
<protein>
    <submittedName>
        <fullName evidence="2">ABC-2 type transport system permease protein</fullName>
    </submittedName>
</protein>
<dbReference type="AlphaFoldDB" id="A0A1I5YKE4"/>
<evidence type="ECO:0000313" key="2">
    <source>
        <dbReference type="EMBL" id="SFQ44585.1"/>
    </source>
</evidence>
<keyword evidence="3" id="KW-1185">Reference proteome</keyword>
<evidence type="ECO:0000313" key="3">
    <source>
        <dbReference type="Proteomes" id="UP000198734"/>
    </source>
</evidence>